<evidence type="ECO:0000256" key="2">
    <source>
        <dbReference type="ARBA" id="ARBA00022723"/>
    </source>
</evidence>
<dbReference type="CDD" id="cd00685">
    <property type="entry name" value="Trans_IPPS_HT"/>
    <property type="match status" value="1"/>
</dbReference>
<reference evidence="6 7" key="1">
    <citation type="submission" date="2017-12" db="EMBL/GenBank/DDBJ databases">
        <authorList>
            <consortium name="DOE Joint Genome Institute"/>
            <person name="Haridas S."/>
            <person name="Kjaerbolling I."/>
            <person name="Vesth T.C."/>
            <person name="Frisvad J.C."/>
            <person name="Nybo J.L."/>
            <person name="Theobald S."/>
            <person name="Kuo A."/>
            <person name="Bowyer P."/>
            <person name="Matsuda Y."/>
            <person name="Mondo S."/>
            <person name="Lyhne E.K."/>
            <person name="Kogle M.E."/>
            <person name="Clum A."/>
            <person name="Lipzen A."/>
            <person name="Salamov A."/>
            <person name="Ngan C.Y."/>
            <person name="Daum C."/>
            <person name="Chiniquy J."/>
            <person name="Barry K."/>
            <person name="LaButti K."/>
            <person name="Simmons B.A."/>
            <person name="Magnuson J.K."/>
            <person name="Mortensen U.H."/>
            <person name="Larsen T.O."/>
            <person name="Grigoriev I.V."/>
            <person name="Baker S.E."/>
            <person name="Andersen M.R."/>
            <person name="Nordberg H.P."/>
            <person name="Cantor M.N."/>
            <person name="Hua S.X."/>
        </authorList>
    </citation>
    <scope>NUCLEOTIDE SEQUENCE [LARGE SCALE GENOMIC DNA]</scope>
    <source>
        <strain evidence="6 7">CBS 102.13</strain>
    </source>
</reference>
<organism evidence="6 7">
    <name type="scientific">Aspergillus candidus</name>
    <dbReference type="NCBI Taxonomy" id="41067"/>
    <lineage>
        <taxon>Eukaryota</taxon>
        <taxon>Fungi</taxon>
        <taxon>Dikarya</taxon>
        <taxon>Ascomycota</taxon>
        <taxon>Pezizomycotina</taxon>
        <taxon>Eurotiomycetes</taxon>
        <taxon>Eurotiomycetidae</taxon>
        <taxon>Eurotiales</taxon>
        <taxon>Aspergillaceae</taxon>
        <taxon>Aspergillus</taxon>
        <taxon>Aspergillus subgen. Circumdati</taxon>
    </lineage>
</organism>
<keyword evidence="2" id="KW-0479">Metal-binding</keyword>
<dbReference type="SFLD" id="SFLDG01017">
    <property type="entry name" value="Polyprenyl_Transferase_Like"/>
    <property type="match status" value="1"/>
</dbReference>
<dbReference type="GeneID" id="36523257"/>
<dbReference type="SUPFAM" id="SSF48576">
    <property type="entry name" value="Terpenoid synthases"/>
    <property type="match status" value="1"/>
</dbReference>
<dbReference type="STRING" id="41067.A0A2I2FHN5"/>
<dbReference type="PROSITE" id="PS00444">
    <property type="entry name" value="POLYPRENYL_SYNTHASE_2"/>
    <property type="match status" value="1"/>
</dbReference>
<proteinExistence type="inferred from homology"/>
<dbReference type="InterPro" id="IPR033749">
    <property type="entry name" value="Polyprenyl_synt_CS"/>
</dbReference>
<dbReference type="SFLD" id="SFLDS00005">
    <property type="entry name" value="Isoprenoid_Synthase_Type_I"/>
    <property type="match status" value="1"/>
</dbReference>
<dbReference type="PANTHER" id="PTHR12001:SF44">
    <property type="entry name" value="GERANYLGERANYL PYROPHOSPHATE SYNTHASE"/>
    <property type="match status" value="1"/>
</dbReference>
<dbReference type="GO" id="GO:0046165">
    <property type="term" value="P:alcohol biosynthetic process"/>
    <property type="evidence" value="ECO:0007669"/>
    <property type="project" value="UniProtKB-ARBA"/>
</dbReference>
<evidence type="ECO:0000313" key="7">
    <source>
        <dbReference type="Proteomes" id="UP000234585"/>
    </source>
</evidence>
<dbReference type="GO" id="GO:0046872">
    <property type="term" value="F:metal ion binding"/>
    <property type="evidence" value="ECO:0007669"/>
    <property type="project" value="UniProtKB-KW"/>
</dbReference>
<evidence type="ECO:0000256" key="4">
    <source>
        <dbReference type="RuleBase" id="RU004466"/>
    </source>
</evidence>
<dbReference type="GO" id="GO:0043386">
    <property type="term" value="P:mycotoxin biosynthetic process"/>
    <property type="evidence" value="ECO:0007669"/>
    <property type="project" value="UniProtKB-ARBA"/>
</dbReference>
<evidence type="ECO:0000256" key="5">
    <source>
        <dbReference type="SAM" id="MobiDB-lite"/>
    </source>
</evidence>
<evidence type="ECO:0000256" key="3">
    <source>
        <dbReference type="ARBA" id="ARBA00022842"/>
    </source>
</evidence>
<dbReference type="Pfam" id="PF00348">
    <property type="entry name" value="polyprenyl_synt"/>
    <property type="match status" value="1"/>
</dbReference>
<evidence type="ECO:0000313" key="6">
    <source>
        <dbReference type="EMBL" id="PLB40145.1"/>
    </source>
</evidence>
<dbReference type="GO" id="GO:0004659">
    <property type="term" value="F:prenyltransferase activity"/>
    <property type="evidence" value="ECO:0007669"/>
    <property type="project" value="InterPro"/>
</dbReference>
<evidence type="ECO:0000256" key="1">
    <source>
        <dbReference type="ARBA" id="ARBA00022679"/>
    </source>
</evidence>
<name>A0A2I2FHN5_ASPCN</name>
<dbReference type="GO" id="GO:0008299">
    <property type="term" value="P:isoprenoid biosynthetic process"/>
    <property type="evidence" value="ECO:0007669"/>
    <property type="project" value="InterPro"/>
</dbReference>
<protein>
    <submittedName>
        <fullName evidence="6">Isoprenoid synthase domain-containing protein</fullName>
    </submittedName>
</protein>
<comment type="similarity">
    <text evidence="4">Belongs to the FPP/GGPP synthase family.</text>
</comment>
<keyword evidence="1 4" id="KW-0808">Transferase</keyword>
<feature type="compositionally biased region" description="Low complexity" evidence="5">
    <location>
        <begin position="61"/>
        <end position="72"/>
    </location>
</feature>
<keyword evidence="3" id="KW-0460">Magnesium</keyword>
<gene>
    <name evidence="6" type="ORF">BDW47DRAFT_123661</name>
</gene>
<dbReference type="PROSITE" id="PS00723">
    <property type="entry name" value="POLYPRENYL_SYNTHASE_1"/>
    <property type="match status" value="1"/>
</dbReference>
<dbReference type="Proteomes" id="UP000234585">
    <property type="component" value="Unassembled WGS sequence"/>
</dbReference>
<dbReference type="AlphaFoldDB" id="A0A2I2FHN5"/>
<keyword evidence="7" id="KW-1185">Reference proteome</keyword>
<feature type="region of interest" description="Disordered" evidence="5">
    <location>
        <begin position="46"/>
        <end position="73"/>
    </location>
</feature>
<dbReference type="InterPro" id="IPR008949">
    <property type="entry name" value="Isoprenoid_synthase_dom_sf"/>
</dbReference>
<dbReference type="RefSeq" id="XP_024674157.1">
    <property type="nucleotide sequence ID" value="XM_024816097.1"/>
</dbReference>
<accession>A0A2I2FHN5</accession>
<dbReference type="Gene3D" id="1.10.600.10">
    <property type="entry name" value="Farnesyl Diphosphate Synthase"/>
    <property type="match status" value="1"/>
</dbReference>
<dbReference type="OrthoDB" id="6921389at2759"/>
<sequence length="398" mass="44829">MDVQQMDDFITAPEEVGYALLESCKAPSSLCEYGGKVQPVGKYEIQDFQNSPPQDPFELTSSSPNSRASDSSLPVEYLEEHAEHQETTNQSEDEMNYFLPPLEQPWTEYLDKSVNAPYRYVASLPGKDFRGKILAACNVWLQIDKHSLATIERVVTMLHNASLLIDDIQDGSTLRRGSPAAHEVYGVAATINSGNYVYFEAQSQLLSLPQSLKLITIFNEELVNLHRGQGMDIYWRDTFSVPTEAEYLHMISNKTGGLFRLAIRLMMAVSESDLDLLEFTNVLGLLFQIQDDYKNLTSDNMEAAKGFCEDLTEGKFSYPIIHAIHSGRDVHSEILKILRLRTDKDYLKRHVVSLMANITGSLAYTEHAIRALHAYAIKLLGTIQPDNPLMRDILDTLV</sequence>
<dbReference type="InterPro" id="IPR000092">
    <property type="entry name" value="Polyprenyl_synt"/>
</dbReference>
<dbReference type="PANTHER" id="PTHR12001">
    <property type="entry name" value="GERANYLGERANYL PYROPHOSPHATE SYNTHASE"/>
    <property type="match status" value="1"/>
</dbReference>
<dbReference type="EMBL" id="KZ559125">
    <property type="protein sequence ID" value="PLB40145.1"/>
    <property type="molecule type" value="Genomic_DNA"/>
</dbReference>